<comment type="caution">
    <text evidence="1">The sequence shown here is derived from an EMBL/GenBank/DDBJ whole genome shotgun (WGS) entry which is preliminary data.</text>
</comment>
<accession>A0ABR2C156</accession>
<reference evidence="1 2" key="1">
    <citation type="journal article" date="2024" name="G3 (Bethesda)">
        <title>Genome assembly of Hibiscus sabdariffa L. provides insights into metabolisms of medicinal natural products.</title>
        <authorList>
            <person name="Kim T."/>
        </authorList>
    </citation>
    <scope>NUCLEOTIDE SEQUENCE [LARGE SCALE GENOMIC DNA]</scope>
    <source>
        <strain evidence="1">TK-2024</strain>
        <tissue evidence="1">Old leaves</tissue>
    </source>
</reference>
<protein>
    <submittedName>
        <fullName evidence="1">Uncharacterized protein</fullName>
    </submittedName>
</protein>
<proteinExistence type="predicted"/>
<dbReference type="Proteomes" id="UP001472677">
    <property type="component" value="Unassembled WGS sequence"/>
</dbReference>
<organism evidence="1 2">
    <name type="scientific">Hibiscus sabdariffa</name>
    <name type="common">roselle</name>
    <dbReference type="NCBI Taxonomy" id="183260"/>
    <lineage>
        <taxon>Eukaryota</taxon>
        <taxon>Viridiplantae</taxon>
        <taxon>Streptophyta</taxon>
        <taxon>Embryophyta</taxon>
        <taxon>Tracheophyta</taxon>
        <taxon>Spermatophyta</taxon>
        <taxon>Magnoliopsida</taxon>
        <taxon>eudicotyledons</taxon>
        <taxon>Gunneridae</taxon>
        <taxon>Pentapetalae</taxon>
        <taxon>rosids</taxon>
        <taxon>malvids</taxon>
        <taxon>Malvales</taxon>
        <taxon>Malvaceae</taxon>
        <taxon>Malvoideae</taxon>
        <taxon>Hibiscus</taxon>
    </lineage>
</organism>
<evidence type="ECO:0000313" key="2">
    <source>
        <dbReference type="Proteomes" id="UP001472677"/>
    </source>
</evidence>
<evidence type="ECO:0000313" key="1">
    <source>
        <dbReference type="EMBL" id="KAK8513056.1"/>
    </source>
</evidence>
<gene>
    <name evidence="1" type="ORF">V6N12_030462</name>
</gene>
<keyword evidence="2" id="KW-1185">Reference proteome</keyword>
<dbReference type="EMBL" id="JBBPBM010000071">
    <property type="protein sequence ID" value="KAK8513056.1"/>
    <property type="molecule type" value="Genomic_DNA"/>
</dbReference>
<name>A0ABR2C156_9ROSI</name>
<sequence length="134" mass="15075">MVFDEIPVQNDAIDGNVTYNEGIHDGIDSAVSLDELSNVSAGSNVQTQGVASQLKPFKWCLMKFLFKMIQLLEMVKPSSVTPLKSKGVRVLPKVFHLYVTTIEKVQPKETKQWNDSKTTKTLFQKFDSLTQELP</sequence>